<accession>A0ABP4G8Y3</accession>
<reference evidence="2" key="1">
    <citation type="journal article" date="2019" name="Int. J. Syst. Evol. Microbiol.">
        <title>The Global Catalogue of Microorganisms (GCM) 10K type strain sequencing project: providing services to taxonomists for standard genome sequencing and annotation.</title>
        <authorList>
            <consortium name="The Broad Institute Genomics Platform"/>
            <consortium name="The Broad Institute Genome Sequencing Center for Infectious Disease"/>
            <person name="Wu L."/>
            <person name="Ma J."/>
        </authorList>
    </citation>
    <scope>NUCLEOTIDE SEQUENCE [LARGE SCALE GENOMIC DNA]</scope>
    <source>
        <strain evidence="2">JCM 13022</strain>
    </source>
</reference>
<dbReference type="Proteomes" id="UP001500467">
    <property type="component" value="Unassembled WGS sequence"/>
</dbReference>
<gene>
    <name evidence="1" type="ORF">GCM10009675_40700</name>
</gene>
<dbReference type="EMBL" id="BAAALM010000015">
    <property type="protein sequence ID" value="GAA1214462.1"/>
    <property type="molecule type" value="Genomic_DNA"/>
</dbReference>
<comment type="caution">
    <text evidence="1">The sequence shown here is derived from an EMBL/GenBank/DDBJ whole genome shotgun (WGS) entry which is preliminary data.</text>
</comment>
<keyword evidence="2" id="KW-1185">Reference proteome</keyword>
<protein>
    <submittedName>
        <fullName evidence="1">Uncharacterized protein</fullName>
    </submittedName>
</protein>
<sequence length="80" mass="8540">MVVLWDMTNSLGRLLGFGGHAPAGACVPAGAHPALWATRVWTLDTGVDVKNAVNNERVSRVDIYATVGFVVGAGRHRRNL</sequence>
<proteinExistence type="predicted"/>
<organism evidence="1 2">
    <name type="scientific">Prauserella alba</name>
    <dbReference type="NCBI Taxonomy" id="176898"/>
    <lineage>
        <taxon>Bacteria</taxon>
        <taxon>Bacillati</taxon>
        <taxon>Actinomycetota</taxon>
        <taxon>Actinomycetes</taxon>
        <taxon>Pseudonocardiales</taxon>
        <taxon>Pseudonocardiaceae</taxon>
        <taxon>Prauserella</taxon>
    </lineage>
</organism>
<evidence type="ECO:0000313" key="1">
    <source>
        <dbReference type="EMBL" id="GAA1214462.1"/>
    </source>
</evidence>
<evidence type="ECO:0000313" key="2">
    <source>
        <dbReference type="Proteomes" id="UP001500467"/>
    </source>
</evidence>
<name>A0ABP4G8Y3_9PSEU</name>